<evidence type="ECO:0000313" key="2">
    <source>
        <dbReference type="EMBL" id="MDO1531071.1"/>
    </source>
</evidence>
<accession>A0ABT8RWQ7</accession>
<gene>
    <name evidence="2" type="ORF">Q2T77_02125</name>
</gene>
<keyword evidence="1" id="KW-0472">Membrane</keyword>
<comment type="caution">
    <text evidence="2">The sequence shown here is derived from an EMBL/GenBank/DDBJ whole genome shotgun (WGS) entry which is preliminary data.</text>
</comment>
<evidence type="ECO:0000256" key="1">
    <source>
        <dbReference type="SAM" id="Phobius"/>
    </source>
</evidence>
<reference evidence="2" key="1">
    <citation type="submission" date="2023-06" db="EMBL/GenBank/DDBJ databases">
        <authorList>
            <person name="Jiang Y."/>
            <person name="Liu Q."/>
        </authorList>
    </citation>
    <scope>NUCLEOTIDE SEQUENCE</scope>
    <source>
        <strain evidence="2">CGMCC 1.12090</strain>
    </source>
</reference>
<name>A0ABT8RWQ7_9BURK</name>
<dbReference type="EMBL" id="JAUKVY010000001">
    <property type="protein sequence ID" value="MDO1531071.1"/>
    <property type="molecule type" value="Genomic_DNA"/>
</dbReference>
<dbReference type="Proteomes" id="UP001169027">
    <property type="component" value="Unassembled WGS sequence"/>
</dbReference>
<keyword evidence="3" id="KW-1185">Reference proteome</keyword>
<sequence length="206" mass="22096">MSLAVYGYDAFKVLAFAAPVAGFAAVAHVRATRRREQARRVESASRSCRQVFVEVPGLPGAPPDSVSFELTPQLLGWLAAAQSGSLKGIDTPDAVMLAFDVEAAWKGVRPAGAGDDPDTRSQLVATRERFFVRSVDARRHSAPVSLRAMLDAHRSLAEGEPLHCSVDGLIGVRPVRRLRVEAAAVVAKQFYWVRANGAGPPRSPPS</sequence>
<dbReference type="RefSeq" id="WP_301803059.1">
    <property type="nucleotide sequence ID" value="NZ_JAUJZH010000001.1"/>
</dbReference>
<keyword evidence="1" id="KW-1133">Transmembrane helix</keyword>
<proteinExistence type="predicted"/>
<feature type="transmembrane region" description="Helical" evidence="1">
    <location>
        <begin position="6"/>
        <end position="29"/>
    </location>
</feature>
<protein>
    <submittedName>
        <fullName evidence="2">Uncharacterized protein</fullName>
    </submittedName>
</protein>
<organism evidence="2 3">
    <name type="scientific">Variovorax ginsengisoli</name>
    <dbReference type="NCBI Taxonomy" id="363844"/>
    <lineage>
        <taxon>Bacteria</taxon>
        <taxon>Pseudomonadati</taxon>
        <taxon>Pseudomonadota</taxon>
        <taxon>Betaproteobacteria</taxon>
        <taxon>Burkholderiales</taxon>
        <taxon>Comamonadaceae</taxon>
        <taxon>Variovorax</taxon>
    </lineage>
</organism>
<keyword evidence="1" id="KW-0812">Transmembrane</keyword>
<evidence type="ECO:0000313" key="3">
    <source>
        <dbReference type="Proteomes" id="UP001169027"/>
    </source>
</evidence>